<gene>
    <name evidence="2" type="ORF">IAB31_12200</name>
</gene>
<proteinExistence type="predicted"/>
<keyword evidence="1" id="KW-0479">Metal-binding</keyword>
<reference evidence="2" key="1">
    <citation type="submission" date="2020-10" db="EMBL/GenBank/DDBJ databases">
        <authorList>
            <person name="Gilroy R."/>
        </authorList>
    </citation>
    <scope>NUCLEOTIDE SEQUENCE</scope>
    <source>
        <strain evidence="2">ChiSjej4B22-8148</strain>
    </source>
</reference>
<protein>
    <submittedName>
        <fullName evidence="2">ADP-ribosylglycohydrolase family protein</fullName>
    </submittedName>
</protein>
<feature type="binding site" evidence="1">
    <location>
        <position position="56"/>
    </location>
    <ligand>
        <name>Mg(2+)</name>
        <dbReference type="ChEBI" id="CHEBI:18420"/>
        <label>1</label>
    </ligand>
</feature>
<dbReference type="EMBL" id="DVGK01000140">
    <property type="protein sequence ID" value="HIR14672.1"/>
    <property type="molecule type" value="Genomic_DNA"/>
</dbReference>
<evidence type="ECO:0000313" key="3">
    <source>
        <dbReference type="Proteomes" id="UP000886757"/>
    </source>
</evidence>
<dbReference type="Proteomes" id="UP000886757">
    <property type="component" value="Unassembled WGS sequence"/>
</dbReference>
<comment type="caution">
    <text evidence="2">The sequence shown here is derived from an EMBL/GenBank/DDBJ whole genome shotgun (WGS) entry which is preliminary data.</text>
</comment>
<dbReference type="InterPro" id="IPR005502">
    <property type="entry name" value="Ribosyl_crysJ1"/>
</dbReference>
<sequence>MNKRYRDKTYSGWMGKMIGVVHGANIEGWTRETIESTFGEIRDYPFRFTNFCADDDINGPAFFQRAVLDYGAEAGQQEMADTFLNYVSDGHGFFWWGGYGVSTEHTAYQNLVEGVPPERSGSAELNGEVLANQIGGQIFSDCWGLACPGNPEKAAALAERMASLTHDQEGLQGARFIAAAIAAAFDAESVEEILDQAFAQLSPESAYAAMARDVRSFAEAHREDWRLCFDYVKEHYDYRFYQGVCHIIPNAAVIVLALVTGRGSFHDTINIAAMCGWDTDCNEGNLGTILGVYCGIEGIPKEWLPQIHDLVICSGSLGGLNIQTVPQLAETTLRAAKILEKTEGAGKAYQEKDPEDALWKRILGKPEGQYFHFQFLESTHGIRTRNLPDCPGLVRNTQECAFIGNRSLKIVHPVFGNSHWFDVCFRTYYGPEDFQDNRYQPDLSPVVYPGDTIRFHYCFGEENKGKKIRVQGYFVNRLDGKQRFVWERAVQIQDGGWKCSEIVIPSEENVLIQEVGVRITGMDVAVREQTAPFLLYLGDVEILSAPDYRVTGEGMLTEIWTAVDTNPAGFSYLRGVAEIYKKALRISGSGKPAEMYTGIINWKDYRLEAAMEPIAGEDHYLLARVQGGMRWYGAGFTVRDGKKYAAILKKNREISALCLIPFEWEWGKVYDCCFKVQGNRLTFLADGKELLDCEDREGFYGNGCVGLGNQRASRTAFREYSVKAL</sequence>
<dbReference type="SUPFAM" id="SSF101478">
    <property type="entry name" value="ADP-ribosylglycohydrolase"/>
    <property type="match status" value="1"/>
</dbReference>
<evidence type="ECO:0000256" key="1">
    <source>
        <dbReference type="PIRSR" id="PIRSR605502-1"/>
    </source>
</evidence>
<reference evidence="2" key="2">
    <citation type="journal article" date="2021" name="PeerJ">
        <title>Extensive microbial diversity within the chicken gut microbiome revealed by metagenomics and culture.</title>
        <authorList>
            <person name="Gilroy R."/>
            <person name="Ravi A."/>
            <person name="Getino M."/>
            <person name="Pursley I."/>
            <person name="Horton D.L."/>
            <person name="Alikhan N.F."/>
            <person name="Baker D."/>
            <person name="Gharbi K."/>
            <person name="Hall N."/>
            <person name="Watson M."/>
            <person name="Adriaenssens E.M."/>
            <person name="Foster-Nyarko E."/>
            <person name="Jarju S."/>
            <person name="Secka A."/>
            <person name="Antonio M."/>
            <person name="Oren A."/>
            <person name="Chaudhuri R.R."/>
            <person name="La Ragione R."/>
            <person name="Hildebrand F."/>
            <person name="Pallen M.J."/>
        </authorList>
    </citation>
    <scope>NUCLEOTIDE SEQUENCE</scope>
    <source>
        <strain evidence="2">ChiSjej4B22-8148</strain>
    </source>
</reference>
<name>A0A9D1AEB0_9FIRM</name>
<feature type="binding site" evidence="1">
    <location>
        <position position="280"/>
    </location>
    <ligand>
        <name>Mg(2+)</name>
        <dbReference type="ChEBI" id="CHEBI:18420"/>
        <label>1</label>
    </ligand>
</feature>
<feature type="binding site" evidence="1">
    <location>
        <position position="278"/>
    </location>
    <ligand>
        <name>Mg(2+)</name>
        <dbReference type="ChEBI" id="CHEBI:18420"/>
        <label>1</label>
    </ligand>
</feature>
<dbReference type="GO" id="GO:0046872">
    <property type="term" value="F:metal ion binding"/>
    <property type="evidence" value="ECO:0007669"/>
    <property type="project" value="UniProtKB-KW"/>
</dbReference>
<feature type="binding site" evidence="1">
    <location>
        <position position="55"/>
    </location>
    <ligand>
        <name>Mg(2+)</name>
        <dbReference type="ChEBI" id="CHEBI:18420"/>
        <label>1</label>
    </ligand>
</feature>
<dbReference type="InterPro" id="IPR036705">
    <property type="entry name" value="Ribosyl_crysJ1_sf"/>
</dbReference>
<organism evidence="2 3">
    <name type="scientific">Candidatus Choladousia intestinavium</name>
    <dbReference type="NCBI Taxonomy" id="2840727"/>
    <lineage>
        <taxon>Bacteria</taxon>
        <taxon>Bacillati</taxon>
        <taxon>Bacillota</taxon>
        <taxon>Clostridia</taxon>
        <taxon>Lachnospirales</taxon>
        <taxon>Lachnospiraceae</taxon>
        <taxon>Lachnospiraceae incertae sedis</taxon>
        <taxon>Candidatus Choladousia</taxon>
    </lineage>
</organism>
<accession>A0A9D1AEB0</accession>
<comment type="cofactor">
    <cofactor evidence="1">
        <name>Mg(2+)</name>
        <dbReference type="ChEBI" id="CHEBI:18420"/>
    </cofactor>
    <text evidence="1">Binds 2 magnesium ions per subunit.</text>
</comment>
<dbReference type="Gene3D" id="1.10.4080.10">
    <property type="entry name" value="ADP-ribosylation/Crystallin J1"/>
    <property type="match status" value="1"/>
</dbReference>
<dbReference type="Pfam" id="PF03747">
    <property type="entry name" value="ADP_ribosyl_GH"/>
    <property type="match status" value="1"/>
</dbReference>
<dbReference type="AlphaFoldDB" id="A0A9D1AEB0"/>
<keyword evidence="1" id="KW-0460">Magnesium</keyword>
<evidence type="ECO:0000313" key="2">
    <source>
        <dbReference type="EMBL" id="HIR14672.1"/>
    </source>
</evidence>
<dbReference type="Gene3D" id="2.60.120.560">
    <property type="entry name" value="Exo-inulinase, domain 1"/>
    <property type="match status" value="1"/>
</dbReference>